<evidence type="ECO:0000313" key="2">
    <source>
        <dbReference type="Proteomes" id="UP000784294"/>
    </source>
</evidence>
<evidence type="ECO:0000313" key="1">
    <source>
        <dbReference type="EMBL" id="VEL25971.1"/>
    </source>
</evidence>
<proteinExistence type="predicted"/>
<keyword evidence="2" id="KW-1185">Reference proteome</keyword>
<dbReference type="Proteomes" id="UP000784294">
    <property type="component" value="Unassembled WGS sequence"/>
</dbReference>
<protein>
    <submittedName>
        <fullName evidence="1">Uncharacterized protein</fullName>
    </submittedName>
</protein>
<gene>
    <name evidence="1" type="ORF">PXEA_LOCUS19411</name>
</gene>
<reference evidence="1" key="1">
    <citation type="submission" date="2018-11" db="EMBL/GenBank/DDBJ databases">
        <authorList>
            <consortium name="Pathogen Informatics"/>
        </authorList>
    </citation>
    <scope>NUCLEOTIDE SEQUENCE</scope>
</reference>
<dbReference type="AlphaFoldDB" id="A0A3S5BIY6"/>
<dbReference type="EMBL" id="CAAALY010077257">
    <property type="protein sequence ID" value="VEL25971.1"/>
    <property type="molecule type" value="Genomic_DNA"/>
</dbReference>
<name>A0A3S5BIY6_9PLAT</name>
<accession>A0A3S5BIY6</accession>
<comment type="caution">
    <text evidence="1">The sequence shown here is derived from an EMBL/GenBank/DDBJ whole genome shotgun (WGS) entry which is preliminary data.</text>
</comment>
<organism evidence="1 2">
    <name type="scientific">Protopolystoma xenopodis</name>
    <dbReference type="NCBI Taxonomy" id="117903"/>
    <lineage>
        <taxon>Eukaryota</taxon>
        <taxon>Metazoa</taxon>
        <taxon>Spiralia</taxon>
        <taxon>Lophotrochozoa</taxon>
        <taxon>Platyhelminthes</taxon>
        <taxon>Monogenea</taxon>
        <taxon>Polyopisthocotylea</taxon>
        <taxon>Polystomatidea</taxon>
        <taxon>Polystomatidae</taxon>
        <taxon>Protopolystoma</taxon>
    </lineage>
</organism>
<sequence>MGSVPVRPNFCCTQRLFSGGICRADRLDCEIFLVRAWQERCSGQSEVRLWVLRRLGGLRLERKSPSRAPNCARN</sequence>